<proteinExistence type="predicted"/>
<sequence length="88" mass="9975">MSQTEKRKSGIEILDMHPALPGITVEVVNRKTKEVVAVHDVISYVDVNYWHIYSNEPIKRLMPCIKVNGEAVPFEAPVGHNLVTVFFK</sequence>
<organism evidence="1 2">
    <name type="scientific">Serratia marcescens</name>
    <dbReference type="NCBI Taxonomy" id="615"/>
    <lineage>
        <taxon>Bacteria</taxon>
        <taxon>Pseudomonadati</taxon>
        <taxon>Pseudomonadota</taxon>
        <taxon>Gammaproteobacteria</taxon>
        <taxon>Enterobacterales</taxon>
        <taxon>Yersiniaceae</taxon>
        <taxon>Serratia</taxon>
    </lineage>
</organism>
<evidence type="ECO:0000313" key="2">
    <source>
        <dbReference type="Proteomes" id="UP000443014"/>
    </source>
</evidence>
<dbReference type="Proteomes" id="UP000443014">
    <property type="component" value="Unassembled WGS sequence"/>
</dbReference>
<gene>
    <name evidence="1" type="ORF">GMA22_19535</name>
</gene>
<accession>A0ABD6I2F8</accession>
<dbReference type="RefSeq" id="WP_156866289.1">
    <property type="nucleotide sequence ID" value="NZ_WNKC01000004.1"/>
</dbReference>
<dbReference type="AlphaFoldDB" id="A0ABD6I2F8"/>
<comment type="caution">
    <text evidence="1">The sequence shown here is derived from an EMBL/GenBank/DDBJ whole genome shotgun (WGS) entry which is preliminary data.</text>
</comment>
<reference evidence="1 2" key="1">
    <citation type="submission" date="2019-11" db="EMBL/GenBank/DDBJ databases">
        <title>Whole genome sequence of a plant growth promoting strain Serratia marcescens BTL07 isolated from the rhizoplane of Chili (Capsicum annuum).</title>
        <authorList>
            <person name="Dutta S."/>
            <person name="Khatun A."/>
            <person name="Gupta D.R."/>
            <person name="Surovy M.Z."/>
            <person name="Rahman M.M."/>
            <person name="Mahmud N.U."/>
            <person name="Emes R."/>
            <person name="Warry A."/>
            <person name="West H."/>
            <person name="Clarke M.L."/>
            <person name="Islam M.T."/>
        </authorList>
    </citation>
    <scope>NUCLEOTIDE SEQUENCE [LARGE SCALE GENOMIC DNA]</scope>
    <source>
        <strain evidence="1 2">BTL07</strain>
    </source>
</reference>
<protein>
    <submittedName>
        <fullName evidence="1">Uncharacterized protein</fullName>
    </submittedName>
</protein>
<evidence type="ECO:0000313" key="1">
    <source>
        <dbReference type="EMBL" id="MVF05434.1"/>
    </source>
</evidence>
<name>A0ABD6I2F8_SERMA</name>
<dbReference type="EMBL" id="WNKC01000004">
    <property type="protein sequence ID" value="MVF05434.1"/>
    <property type="molecule type" value="Genomic_DNA"/>
</dbReference>